<dbReference type="EMBL" id="JANPWB010000015">
    <property type="protein sequence ID" value="KAJ1088614.1"/>
    <property type="molecule type" value="Genomic_DNA"/>
</dbReference>
<organism evidence="2 3">
    <name type="scientific">Pleurodeles waltl</name>
    <name type="common">Iberian ribbed newt</name>
    <dbReference type="NCBI Taxonomy" id="8319"/>
    <lineage>
        <taxon>Eukaryota</taxon>
        <taxon>Metazoa</taxon>
        <taxon>Chordata</taxon>
        <taxon>Craniata</taxon>
        <taxon>Vertebrata</taxon>
        <taxon>Euteleostomi</taxon>
        <taxon>Amphibia</taxon>
        <taxon>Batrachia</taxon>
        <taxon>Caudata</taxon>
        <taxon>Salamandroidea</taxon>
        <taxon>Salamandridae</taxon>
        <taxon>Pleurodelinae</taxon>
        <taxon>Pleurodeles</taxon>
    </lineage>
</organism>
<reference evidence="2" key="1">
    <citation type="journal article" date="2022" name="bioRxiv">
        <title>Sequencing and chromosome-scale assembly of the giantPleurodeles waltlgenome.</title>
        <authorList>
            <person name="Brown T."/>
            <person name="Elewa A."/>
            <person name="Iarovenko S."/>
            <person name="Subramanian E."/>
            <person name="Araus A.J."/>
            <person name="Petzold A."/>
            <person name="Susuki M."/>
            <person name="Suzuki K.-i.T."/>
            <person name="Hayashi T."/>
            <person name="Toyoda A."/>
            <person name="Oliveira C."/>
            <person name="Osipova E."/>
            <person name="Leigh N.D."/>
            <person name="Simon A."/>
            <person name="Yun M.H."/>
        </authorList>
    </citation>
    <scope>NUCLEOTIDE SEQUENCE</scope>
    <source>
        <strain evidence="2">20211129_DDA</strain>
        <tissue evidence="2">Liver</tissue>
    </source>
</reference>
<name>A0AAV7LCG2_PLEWA</name>
<evidence type="ECO:0000313" key="2">
    <source>
        <dbReference type="EMBL" id="KAJ1088614.1"/>
    </source>
</evidence>
<proteinExistence type="predicted"/>
<evidence type="ECO:0000256" key="1">
    <source>
        <dbReference type="SAM" id="MobiDB-lite"/>
    </source>
</evidence>
<feature type="compositionally biased region" description="Basic and acidic residues" evidence="1">
    <location>
        <begin position="51"/>
        <end position="70"/>
    </location>
</feature>
<comment type="caution">
    <text evidence="2">The sequence shown here is derived from an EMBL/GenBank/DDBJ whole genome shotgun (WGS) entry which is preliminary data.</text>
</comment>
<gene>
    <name evidence="2" type="ORF">NDU88_001770</name>
</gene>
<dbReference type="AlphaFoldDB" id="A0AAV7LCG2"/>
<evidence type="ECO:0000313" key="3">
    <source>
        <dbReference type="Proteomes" id="UP001066276"/>
    </source>
</evidence>
<sequence>MRLWELVQEAGRAEPLCAIIWDSRAAEGAPGGQRRSSPERAGEKGALNNKFYKEAVTRRGRKSAEVRGPL</sequence>
<keyword evidence="3" id="KW-1185">Reference proteome</keyword>
<feature type="region of interest" description="Disordered" evidence="1">
    <location>
        <begin position="26"/>
        <end position="70"/>
    </location>
</feature>
<dbReference type="Proteomes" id="UP001066276">
    <property type="component" value="Chromosome 11"/>
</dbReference>
<accession>A0AAV7LCG2</accession>
<protein>
    <submittedName>
        <fullName evidence="2">Uncharacterized protein</fullName>
    </submittedName>
</protein>